<reference evidence="1 2" key="1">
    <citation type="journal article" date="2021" name="BMC Biol.">
        <title>Horizontally acquired antibacterial genes associated with adaptive radiation of ladybird beetles.</title>
        <authorList>
            <person name="Li H.S."/>
            <person name="Tang X.F."/>
            <person name="Huang Y.H."/>
            <person name="Xu Z.Y."/>
            <person name="Chen M.L."/>
            <person name="Du X.Y."/>
            <person name="Qiu B.Y."/>
            <person name="Chen P.T."/>
            <person name="Zhang W."/>
            <person name="Slipinski A."/>
            <person name="Escalona H.E."/>
            <person name="Waterhouse R.M."/>
            <person name="Zwick A."/>
            <person name="Pang H."/>
        </authorList>
    </citation>
    <scope>NUCLEOTIDE SEQUENCE [LARGE SCALE GENOMIC DNA]</scope>
    <source>
        <strain evidence="1">SYSU2018</strain>
    </source>
</reference>
<dbReference type="AlphaFoldDB" id="A0ABD2MZQ4"/>
<sequence>MGGQKVHEGMEYNVVLVLATTAVTEQTNVRHFLVVHFSRNYVFFKRVQNSRRNFHRSPSGQFFSPGMKKRLCRFLIHNAEIVETFASNRTLAESAFSEVSTPVADRNKE</sequence>
<gene>
    <name evidence="1" type="ORF">HHI36_022158</name>
</gene>
<organism evidence="1 2">
    <name type="scientific">Cryptolaemus montrouzieri</name>
    <dbReference type="NCBI Taxonomy" id="559131"/>
    <lineage>
        <taxon>Eukaryota</taxon>
        <taxon>Metazoa</taxon>
        <taxon>Ecdysozoa</taxon>
        <taxon>Arthropoda</taxon>
        <taxon>Hexapoda</taxon>
        <taxon>Insecta</taxon>
        <taxon>Pterygota</taxon>
        <taxon>Neoptera</taxon>
        <taxon>Endopterygota</taxon>
        <taxon>Coleoptera</taxon>
        <taxon>Polyphaga</taxon>
        <taxon>Cucujiformia</taxon>
        <taxon>Coccinelloidea</taxon>
        <taxon>Coccinellidae</taxon>
        <taxon>Scymninae</taxon>
        <taxon>Scymnini</taxon>
        <taxon>Cryptolaemus</taxon>
    </lineage>
</organism>
<comment type="caution">
    <text evidence="1">The sequence shown here is derived from an EMBL/GenBank/DDBJ whole genome shotgun (WGS) entry which is preliminary data.</text>
</comment>
<protein>
    <submittedName>
        <fullName evidence="1">Uncharacterized protein</fullName>
    </submittedName>
</protein>
<accession>A0ABD2MZQ4</accession>
<name>A0ABD2MZQ4_9CUCU</name>
<dbReference type="Proteomes" id="UP001516400">
    <property type="component" value="Unassembled WGS sequence"/>
</dbReference>
<dbReference type="EMBL" id="JABFTP020000042">
    <property type="protein sequence ID" value="KAL3271685.1"/>
    <property type="molecule type" value="Genomic_DNA"/>
</dbReference>
<keyword evidence="2" id="KW-1185">Reference proteome</keyword>
<evidence type="ECO:0000313" key="2">
    <source>
        <dbReference type="Proteomes" id="UP001516400"/>
    </source>
</evidence>
<proteinExistence type="predicted"/>
<evidence type="ECO:0000313" key="1">
    <source>
        <dbReference type="EMBL" id="KAL3271685.1"/>
    </source>
</evidence>